<protein>
    <submittedName>
        <fullName evidence="1">Uncharacterized protein</fullName>
    </submittedName>
</protein>
<dbReference type="AlphaFoldDB" id="X0X4X2"/>
<accession>X0X4X2</accession>
<name>X0X4X2_9ZZZZ</name>
<organism evidence="1">
    <name type="scientific">marine sediment metagenome</name>
    <dbReference type="NCBI Taxonomy" id="412755"/>
    <lineage>
        <taxon>unclassified sequences</taxon>
        <taxon>metagenomes</taxon>
        <taxon>ecological metagenomes</taxon>
    </lineage>
</organism>
<gene>
    <name evidence="1" type="ORF">S01H1_52931</name>
</gene>
<proteinExistence type="predicted"/>
<feature type="non-terminal residue" evidence="1">
    <location>
        <position position="1"/>
    </location>
</feature>
<reference evidence="1" key="1">
    <citation type="journal article" date="2014" name="Front. Microbiol.">
        <title>High frequency of phylogenetically diverse reductive dehalogenase-homologous genes in deep subseafloor sedimentary metagenomes.</title>
        <authorList>
            <person name="Kawai M."/>
            <person name="Futagami T."/>
            <person name="Toyoda A."/>
            <person name="Takaki Y."/>
            <person name="Nishi S."/>
            <person name="Hori S."/>
            <person name="Arai W."/>
            <person name="Tsubouchi T."/>
            <person name="Morono Y."/>
            <person name="Uchiyama I."/>
            <person name="Ito T."/>
            <person name="Fujiyama A."/>
            <person name="Inagaki F."/>
            <person name="Takami H."/>
        </authorList>
    </citation>
    <scope>NUCLEOTIDE SEQUENCE</scope>
    <source>
        <strain evidence="1">Expedition CK06-06</strain>
    </source>
</reference>
<evidence type="ECO:0000313" key="1">
    <source>
        <dbReference type="EMBL" id="GAG20031.1"/>
    </source>
</evidence>
<comment type="caution">
    <text evidence="1">The sequence shown here is derived from an EMBL/GenBank/DDBJ whole genome shotgun (WGS) entry which is preliminary data.</text>
</comment>
<sequence>EDTDEIGSSASLTFDGTTFECDKAAIFNNSEADVDFRVGALGITYAFVVDGATGRVGIGISPSGCFHIAEGGAYNYIYYDTYSDGGHYSLMRMRRSHHDAVGTLVATVNNDILGRLEFHGVRAGAGAFGSGASVNVVQQGVAGAIYIPARMHLETTDGTNINTNQLVLNPTGNVGIGTLTFQGAAVGCLAIANGTEPGAATADQIYLYSKDSVGAGGATLGIYTESPVDANAWAADAALHIWVKGIEYRLGLDTV</sequence>
<dbReference type="EMBL" id="BARS01034240">
    <property type="protein sequence ID" value="GAG20031.1"/>
    <property type="molecule type" value="Genomic_DNA"/>
</dbReference>